<dbReference type="EMBL" id="JACSQM010000005">
    <property type="protein sequence ID" value="MBD7964991.1"/>
    <property type="molecule type" value="Genomic_DNA"/>
</dbReference>
<name>A0ABR8SNF4_9BACL</name>
<evidence type="ECO:0000256" key="3">
    <source>
        <dbReference type="SAM" id="Phobius"/>
    </source>
</evidence>
<dbReference type="Proteomes" id="UP000603641">
    <property type="component" value="Unassembled WGS sequence"/>
</dbReference>
<reference evidence="4 5" key="1">
    <citation type="submission" date="2020-08" db="EMBL/GenBank/DDBJ databases">
        <title>A Genomic Blueprint of the Chicken Gut Microbiome.</title>
        <authorList>
            <person name="Gilroy R."/>
            <person name="Ravi A."/>
            <person name="Getino M."/>
            <person name="Pursley I."/>
            <person name="Horton D.L."/>
            <person name="Alikhan N.-F."/>
            <person name="Baker D."/>
            <person name="Gharbi K."/>
            <person name="Hall N."/>
            <person name="Watson M."/>
            <person name="Adriaenssens E.M."/>
            <person name="Foster-Nyarko E."/>
            <person name="Jarju S."/>
            <person name="Secka A."/>
            <person name="Antonio M."/>
            <person name="Oren A."/>
            <person name="Chaudhuri R."/>
            <person name="La Ragione R.M."/>
            <person name="Hildebrand F."/>
            <person name="Pallen M.J."/>
        </authorList>
    </citation>
    <scope>NUCLEOTIDE SEQUENCE [LARGE SCALE GENOMIC DNA]</scope>
    <source>
        <strain evidence="4 5">Sa2CUA10</strain>
    </source>
</reference>
<evidence type="ECO:0000256" key="1">
    <source>
        <dbReference type="SAM" id="Coils"/>
    </source>
</evidence>
<dbReference type="SUPFAM" id="SSF57997">
    <property type="entry name" value="Tropomyosin"/>
    <property type="match status" value="1"/>
</dbReference>
<feature type="transmembrane region" description="Helical" evidence="3">
    <location>
        <begin position="6"/>
        <end position="23"/>
    </location>
</feature>
<keyword evidence="3" id="KW-1133">Transmembrane helix</keyword>
<keyword evidence="5" id="KW-1185">Reference proteome</keyword>
<feature type="region of interest" description="Disordered" evidence="2">
    <location>
        <begin position="519"/>
        <end position="541"/>
    </location>
</feature>
<proteinExistence type="predicted"/>
<evidence type="ECO:0008006" key="6">
    <source>
        <dbReference type="Google" id="ProtNLM"/>
    </source>
</evidence>
<keyword evidence="3" id="KW-0472">Membrane</keyword>
<gene>
    <name evidence="4" type="ORF">H9648_13090</name>
</gene>
<evidence type="ECO:0000313" key="5">
    <source>
        <dbReference type="Proteomes" id="UP000603641"/>
    </source>
</evidence>
<sequence length="541" mass="61571">MMDQLTLIVVGVIGFLVFMGIVGHTQTAYHFRKWNKELQQLETNKEQQPYSHWLQRVTADYKQFHLAGVPQLNTQALIEKHLYNERIPLLGILRVPVGNIQKLLNQLPSFTIILGVLGTFVGLTLSLLSMQDTLMTLGTQPADSKLTLNSIISSLTAPFEGMSVAFYTSIAGIGAALLLNAIQSGFFSQGTSLSYMQNKLLADCEVYLDHNINSDLINDKPQDSVERLLDRLASRVESSFDKTLGEFASQMVNFTAGLQKAMEDVNGIFEAQREHAEKFGASATQLDQFGQRFNETTKELGTIQKTVDTSINALAKNISSFEQQLKTSNDRHTQGQQKFEQLIQRSDKMLQEAQRRSEEHAQSMLRGMQEQLQHYQNQHDALENRLAQKQDEWHYRYAEKQGEYGRAAADFASSVGQLEKGFYAAVEHIKRDFTDGVRNIMDSQSRQLASALNNSQNQNSRDDDMRELARTLENLHHGLTRSITDNNRTLSDMYHLMQRIYQAAMNQSSNQVIYETRSPRAPEYVEDERMPEVSPQNFRRR</sequence>
<protein>
    <recommendedName>
        <fullName evidence="6">MotA/TolQ/ExbB proton channel domain-containing protein</fullName>
    </recommendedName>
</protein>
<dbReference type="RefSeq" id="WP_191754253.1">
    <property type="nucleotide sequence ID" value="NZ_JACSQM010000005.1"/>
</dbReference>
<evidence type="ECO:0000256" key="2">
    <source>
        <dbReference type="SAM" id="MobiDB-lite"/>
    </source>
</evidence>
<feature type="coiled-coil region" evidence="1">
    <location>
        <begin position="311"/>
        <end position="392"/>
    </location>
</feature>
<organism evidence="4 5">
    <name type="scientific">Fictibacillus norfolkensis</name>
    <dbReference type="NCBI Taxonomy" id="2762233"/>
    <lineage>
        <taxon>Bacteria</taxon>
        <taxon>Bacillati</taxon>
        <taxon>Bacillota</taxon>
        <taxon>Bacilli</taxon>
        <taxon>Bacillales</taxon>
        <taxon>Fictibacillaceae</taxon>
        <taxon>Fictibacillus</taxon>
    </lineage>
</organism>
<feature type="transmembrane region" description="Helical" evidence="3">
    <location>
        <begin position="110"/>
        <end position="130"/>
    </location>
</feature>
<keyword evidence="1" id="KW-0175">Coiled coil</keyword>
<feature type="transmembrane region" description="Helical" evidence="3">
    <location>
        <begin position="164"/>
        <end position="182"/>
    </location>
</feature>
<keyword evidence="3" id="KW-0812">Transmembrane</keyword>
<evidence type="ECO:0000313" key="4">
    <source>
        <dbReference type="EMBL" id="MBD7964991.1"/>
    </source>
</evidence>
<comment type="caution">
    <text evidence="4">The sequence shown here is derived from an EMBL/GenBank/DDBJ whole genome shotgun (WGS) entry which is preliminary data.</text>
</comment>
<accession>A0ABR8SNF4</accession>